<gene>
    <name evidence="3" type="primary">LOC139353358</name>
</gene>
<dbReference type="RefSeq" id="XP_070853398.1">
    <property type="nucleotide sequence ID" value="XM_070997297.1"/>
</dbReference>
<sequence>MVHQPVVEEEPVVKENEEVVVPKVEASVACTAQGSPSNVVISGADEETKDLVLKNSQTMSAPPTVPPVIPHVQLIRISLVLPMVVKKPLFRYFKVIQNQNEGLKTGKWTVTKQTVLEPNSPEYDCNVIYTEVENRVTVICIDKESAEYLKRAKRIKFMFWKLPINFKPTL</sequence>
<dbReference type="InterPro" id="IPR031961">
    <property type="entry name" value="DUF4780"/>
</dbReference>
<keyword evidence="2" id="KW-1185">Reference proteome</keyword>
<organism evidence="2 3">
    <name type="scientific">Drosophila suzukii</name>
    <name type="common">Spotted-wing drosophila fruit fly</name>
    <dbReference type="NCBI Taxonomy" id="28584"/>
    <lineage>
        <taxon>Eukaryota</taxon>
        <taxon>Metazoa</taxon>
        <taxon>Ecdysozoa</taxon>
        <taxon>Arthropoda</taxon>
        <taxon>Hexapoda</taxon>
        <taxon>Insecta</taxon>
        <taxon>Pterygota</taxon>
        <taxon>Neoptera</taxon>
        <taxon>Endopterygota</taxon>
        <taxon>Diptera</taxon>
        <taxon>Brachycera</taxon>
        <taxon>Muscomorpha</taxon>
        <taxon>Ephydroidea</taxon>
        <taxon>Drosophilidae</taxon>
        <taxon>Drosophila</taxon>
        <taxon>Sophophora</taxon>
    </lineage>
</organism>
<dbReference type="GeneID" id="139353358"/>
<dbReference type="Proteomes" id="UP001652628">
    <property type="component" value="Chromosome X"/>
</dbReference>
<evidence type="ECO:0000313" key="2">
    <source>
        <dbReference type="Proteomes" id="UP001652628"/>
    </source>
</evidence>
<evidence type="ECO:0000259" key="1">
    <source>
        <dbReference type="Pfam" id="PF16012"/>
    </source>
</evidence>
<accession>A0ABM4TTZ0</accession>
<name>A0ABM4TTZ0_DROSZ</name>
<evidence type="ECO:0000313" key="3">
    <source>
        <dbReference type="RefSeq" id="XP_070853398.1"/>
    </source>
</evidence>
<dbReference type="Pfam" id="PF16012">
    <property type="entry name" value="DUF4780"/>
    <property type="match status" value="1"/>
</dbReference>
<feature type="domain" description="DUF4780" evidence="1">
    <location>
        <begin position="39"/>
        <end position="164"/>
    </location>
</feature>
<protein>
    <recommendedName>
        <fullName evidence="1">DUF4780 domain-containing protein</fullName>
    </recommendedName>
</protein>
<reference evidence="3" key="1">
    <citation type="submission" date="2025-08" db="UniProtKB">
        <authorList>
            <consortium name="RefSeq"/>
        </authorList>
    </citation>
    <scope>IDENTIFICATION</scope>
</reference>
<proteinExistence type="predicted"/>